<dbReference type="InterPro" id="IPR001005">
    <property type="entry name" value="SANT/Myb"/>
</dbReference>
<evidence type="ECO:0000256" key="7">
    <source>
        <dbReference type="ARBA" id="ARBA00023242"/>
    </source>
</evidence>
<evidence type="ECO:0000313" key="11">
    <source>
        <dbReference type="EMBL" id="KGN56116.1"/>
    </source>
</evidence>
<feature type="compositionally biased region" description="Gly residues" evidence="8">
    <location>
        <begin position="10"/>
        <end position="25"/>
    </location>
</feature>
<dbReference type="Proteomes" id="UP000029981">
    <property type="component" value="Chromosome 3"/>
</dbReference>
<evidence type="ECO:0000259" key="10">
    <source>
        <dbReference type="PROSITE" id="PS51294"/>
    </source>
</evidence>
<dbReference type="GO" id="GO:0040008">
    <property type="term" value="P:regulation of growth"/>
    <property type="evidence" value="ECO:0007669"/>
    <property type="project" value="UniProtKB-ARBA"/>
</dbReference>
<dbReference type="GO" id="GO:0009653">
    <property type="term" value="P:anatomical structure morphogenesis"/>
    <property type="evidence" value="ECO:0007669"/>
    <property type="project" value="UniProtKB-ARBA"/>
</dbReference>
<keyword evidence="12" id="KW-1185">Reference proteome</keyword>
<evidence type="ECO:0000256" key="3">
    <source>
        <dbReference type="ARBA" id="ARBA00023015"/>
    </source>
</evidence>
<dbReference type="EMBL" id="CM002924">
    <property type="protein sequence ID" value="KGN56116.1"/>
    <property type="molecule type" value="Genomic_DNA"/>
</dbReference>
<reference evidence="11 12" key="2">
    <citation type="journal article" date="2009" name="PLoS ONE">
        <title>An integrated genetic and cytogenetic map of the cucumber genome.</title>
        <authorList>
            <person name="Ren Y."/>
            <person name="Zhang Z."/>
            <person name="Liu J."/>
            <person name="Staub J.E."/>
            <person name="Han Y."/>
            <person name="Cheng Z."/>
            <person name="Li X."/>
            <person name="Lu J."/>
            <person name="Miao H."/>
            <person name="Kang H."/>
            <person name="Xie B."/>
            <person name="Gu X."/>
            <person name="Wang X."/>
            <person name="Du Y."/>
            <person name="Jin W."/>
            <person name="Huang S."/>
        </authorList>
    </citation>
    <scope>NUCLEOTIDE SEQUENCE [LARGE SCALE GENOMIC DNA]</scope>
    <source>
        <strain evidence="12">cv. 9930</strain>
    </source>
</reference>
<organism evidence="11 12">
    <name type="scientific">Cucumis sativus</name>
    <name type="common">Cucumber</name>
    <dbReference type="NCBI Taxonomy" id="3659"/>
    <lineage>
        <taxon>Eukaryota</taxon>
        <taxon>Viridiplantae</taxon>
        <taxon>Streptophyta</taxon>
        <taxon>Embryophyta</taxon>
        <taxon>Tracheophyta</taxon>
        <taxon>Spermatophyta</taxon>
        <taxon>Magnoliopsida</taxon>
        <taxon>eudicotyledons</taxon>
        <taxon>Gunneridae</taxon>
        <taxon>Pentapetalae</taxon>
        <taxon>rosids</taxon>
        <taxon>fabids</taxon>
        <taxon>Cucurbitales</taxon>
        <taxon>Cucurbitaceae</taxon>
        <taxon>Benincaseae</taxon>
        <taxon>Cucumis</taxon>
    </lineage>
</organism>
<keyword evidence="7" id="KW-0539">Nucleus</keyword>
<reference evidence="11 12" key="3">
    <citation type="journal article" date="2010" name="BMC Genomics">
        <title>Transcriptome sequencing and comparative analysis of cucumber flowers with different sex types.</title>
        <authorList>
            <person name="Guo S."/>
            <person name="Zheng Y."/>
            <person name="Joung J.G."/>
            <person name="Liu S."/>
            <person name="Zhang Z."/>
            <person name="Crasta O.R."/>
            <person name="Sobral B.W."/>
            <person name="Xu Y."/>
            <person name="Huang S."/>
            <person name="Fei Z."/>
        </authorList>
    </citation>
    <scope>NUCLEOTIDE SEQUENCE [LARGE SCALE GENOMIC DNA]</scope>
    <source>
        <strain evidence="12">cv. 9930</strain>
    </source>
</reference>
<dbReference type="PANTHER" id="PTHR47995">
    <property type="entry name" value="TRANSCRIPTION FACTOR MYB33-RELATED"/>
    <property type="match status" value="1"/>
</dbReference>
<dbReference type="STRING" id="3659.A0A0A0L7M0"/>
<feature type="domain" description="HTH myb-type" evidence="10">
    <location>
        <begin position="77"/>
        <end position="131"/>
    </location>
</feature>
<dbReference type="InterPro" id="IPR009057">
    <property type="entry name" value="Homeodomain-like_sf"/>
</dbReference>
<feature type="region of interest" description="Disordered" evidence="8">
    <location>
        <begin position="144"/>
        <end position="215"/>
    </location>
</feature>
<keyword evidence="4" id="KW-0238">DNA-binding</keyword>
<evidence type="ECO:0000256" key="1">
    <source>
        <dbReference type="ARBA" id="ARBA00004123"/>
    </source>
</evidence>
<feature type="region of interest" description="Disordered" evidence="8">
    <location>
        <begin position="493"/>
        <end position="519"/>
    </location>
</feature>
<reference evidence="11 12" key="4">
    <citation type="journal article" date="2011" name="BMC Genomics">
        <title>RNA-Seq improves annotation of protein-coding genes in the cucumber genome.</title>
        <authorList>
            <person name="Li Z."/>
            <person name="Zhang Z."/>
            <person name="Yan P."/>
            <person name="Huang S."/>
            <person name="Fei Z."/>
            <person name="Lin K."/>
        </authorList>
    </citation>
    <scope>NUCLEOTIDE SEQUENCE [LARGE SCALE GENOMIC DNA]</scope>
    <source>
        <strain evidence="12">cv. 9930</strain>
    </source>
</reference>
<feature type="compositionally biased region" description="Polar residues" evidence="8">
    <location>
        <begin position="206"/>
        <end position="215"/>
    </location>
</feature>
<evidence type="ECO:0000256" key="6">
    <source>
        <dbReference type="ARBA" id="ARBA00023163"/>
    </source>
</evidence>
<accession>A0A0A0L7M0</accession>
<dbReference type="PROSITE" id="PS51294">
    <property type="entry name" value="HTH_MYB"/>
    <property type="match status" value="2"/>
</dbReference>
<dbReference type="Gramene" id="KGN56116">
    <property type="protein sequence ID" value="KGN56116"/>
    <property type="gene ID" value="Csa_3G076520"/>
</dbReference>
<dbReference type="GO" id="GO:0005634">
    <property type="term" value="C:nucleus"/>
    <property type="evidence" value="ECO:0000318"/>
    <property type="project" value="GO_Central"/>
</dbReference>
<evidence type="ECO:0000256" key="2">
    <source>
        <dbReference type="ARBA" id="ARBA00022737"/>
    </source>
</evidence>
<feature type="domain" description="HTH myb-type" evidence="10">
    <location>
        <begin position="24"/>
        <end position="76"/>
    </location>
</feature>
<dbReference type="SMART" id="SM00717">
    <property type="entry name" value="SANT"/>
    <property type="match status" value="2"/>
</dbReference>
<name>A0A0A0L7M0_CUCSA</name>
<keyword evidence="5" id="KW-0010">Activator</keyword>
<dbReference type="CDD" id="cd00167">
    <property type="entry name" value="SANT"/>
    <property type="match status" value="2"/>
</dbReference>
<dbReference type="eggNOG" id="KOG0048">
    <property type="taxonomic scope" value="Eukaryota"/>
</dbReference>
<evidence type="ECO:0000256" key="5">
    <source>
        <dbReference type="ARBA" id="ARBA00023159"/>
    </source>
</evidence>
<dbReference type="PROSITE" id="PS50090">
    <property type="entry name" value="MYB_LIKE"/>
    <property type="match status" value="2"/>
</dbReference>
<keyword evidence="2" id="KW-0677">Repeat</keyword>
<dbReference type="PANTHER" id="PTHR47995:SF18">
    <property type="entry name" value="TRANSCRIPTION FACTOR MYB65"/>
    <property type="match status" value="1"/>
</dbReference>
<feature type="domain" description="Myb-like" evidence="9">
    <location>
        <begin position="77"/>
        <end position="127"/>
    </location>
</feature>
<evidence type="ECO:0000256" key="8">
    <source>
        <dbReference type="SAM" id="MobiDB-lite"/>
    </source>
</evidence>
<dbReference type="Gene3D" id="1.10.10.60">
    <property type="entry name" value="Homeodomain-like"/>
    <property type="match status" value="2"/>
</dbReference>
<keyword evidence="3" id="KW-0805">Transcription regulation</keyword>
<evidence type="ECO:0000313" key="12">
    <source>
        <dbReference type="Proteomes" id="UP000029981"/>
    </source>
</evidence>
<gene>
    <name evidence="11" type="ORF">Csa_3G076520</name>
</gene>
<evidence type="ECO:0000256" key="4">
    <source>
        <dbReference type="ARBA" id="ARBA00023125"/>
    </source>
</evidence>
<dbReference type="OMA" id="TNHNENQ"/>
<dbReference type="FunFam" id="1.10.10.60:FF:000119">
    <property type="entry name" value="Transcription factor GAMYB"/>
    <property type="match status" value="1"/>
</dbReference>
<reference evidence="11 12" key="1">
    <citation type="journal article" date="2009" name="Nat. Genet.">
        <title>The genome of the cucumber, Cucumis sativus L.</title>
        <authorList>
            <person name="Huang S."/>
            <person name="Li R."/>
            <person name="Zhang Z."/>
            <person name="Li L."/>
            <person name="Gu X."/>
            <person name="Fan W."/>
            <person name="Lucas W.J."/>
            <person name="Wang X."/>
            <person name="Xie B."/>
            <person name="Ni P."/>
            <person name="Ren Y."/>
            <person name="Zhu H."/>
            <person name="Li J."/>
            <person name="Lin K."/>
            <person name="Jin W."/>
            <person name="Fei Z."/>
            <person name="Li G."/>
            <person name="Staub J."/>
            <person name="Kilian A."/>
            <person name="van der Vossen E.A."/>
            <person name="Wu Y."/>
            <person name="Guo J."/>
            <person name="He J."/>
            <person name="Jia Z."/>
            <person name="Ren Y."/>
            <person name="Tian G."/>
            <person name="Lu Y."/>
            <person name="Ruan J."/>
            <person name="Qian W."/>
            <person name="Wang M."/>
            <person name="Huang Q."/>
            <person name="Li B."/>
            <person name="Xuan Z."/>
            <person name="Cao J."/>
            <person name="Asan"/>
            <person name="Wu Z."/>
            <person name="Zhang J."/>
            <person name="Cai Q."/>
            <person name="Bai Y."/>
            <person name="Zhao B."/>
            <person name="Han Y."/>
            <person name="Li Y."/>
            <person name="Li X."/>
            <person name="Wang S."/>
            <person name="Shi Q."/>
            <person name="Liu S."/>
            <person name="Cho W.K."/>
            <person name="Kim J.Y."/>
            <person name="Xu Y."/>
            <person name="Heller-Uszynska K."/>
            <person name="Miao H."/>
            <person name="Cheng Z."/>
            <person name="Zhang S."/>
            <person name="Wu J."/>
            <person name="Yang Y."/>
            <person name="Kang H."/>
            <person name="Li M."/>
            <person name="Liang H."/>
            <person name="Ren X."/>
            <person name="Shi Z."/>
            <person name="Wen M."/>
            <person name="Jian M."/>
            <person name="Yang H."/>
            <person name="Zhang G."/>
            <person name="Yang Z."/>
            <person name="Chen R."/>
            <person name="Liu S."/>
            <person name="Li J."/>
            <person name="Ma L."/>
            <person name="Liu H."/>
            <person name="Zhou Y."/>
            <person name="Zhao J."/>
            <person name="Fang X."/>
            <person name="Li G."/>
            <person name="Fang L."/>
            <person name="Li Y."/>
            <person name="Liu D."/>
            <person name="Zheng H."/>
            <person name="Zhang Y."/>
            <person name="Qin N."/>
            <person name="Li Z."/>
            <person name="Yang G."/>
            <person name="Yang S."/>
            <person name="Bolund L."/>
            <person name="Kristiansen K."/>
            <person name="Zheng H."/>
            <person name="Li S."/>
            <person name="Zhang X."/>
            <person name="Yang H."/>
            <person name="Wang J."/>
            <person name="Sun R."/>
            <person name="Zhang B."/>
            <person name="Jiang S."/>
            <person name="Wang J."/>
            <person name="Du Y."/>
            <person name="Li S."/>
        </authorList>
    </citation>
    <scope>NUCLEOTIDE SEQUENCE [LARGE SCALE GENOMIC DNA]</scope>
    <source>
        <strain evidence="12">cv. 9930</strain>
    </source>
</reference>
<dbReference type="SUPFAM" id="SSF46689">
    <property type="entry name" value="Homeodomain-like"/>
    <property type="match status" value="1"/>
</dbReference>
<protein>
    <submittedName>
        <fullName evidence="11">Uncharacterized protein</fullName>
    </submittedName>
</protein>
<proteinExistence type="predicted"/>
<keyword evidence="6" id="KW-0804">Transcription</keyword>
<dbReference type="FunFam" id="1.10.10.60:FF:000001">
    <property type="entry name" value="MYB-related transcription factor"/>
    <property type="match status" value="1"/>
</dbReference>
<feature type="compositionally biased region" description="Low complexity" evidence="8">
    <location>
        <begin position="185"/>
        <end position="199"/>
    </location>
</feature>
<feature type="compositionally biased region" description="Polar residues" evidence="8">
    <location>
        <begin position="493"/>
        <end position="511"/>
    </location>
</feature>
<dbReference type="Pfam" id="PF00249">
    <property type="entry name" value="Myb_DNA-binding"/>
    <property type="match status" value="2"/>
</dbReference>
<dbReference type="GO" id="GO:0006355">
    <property type="term" value="P:regulation of DNA-templated transcription"/>
    <property type="evidence" value="ECO:0000318"/>
    <property type="project" value="GO_Central"/>
</dbReference>
<dbReference type="GO" id="GO:0003677">
    <property type="term" value="F:DNA binding"/>
    <property type="evidence" value="ECO:0007669"/>
    <property type="project" value="UniProtKB-KW"/>
</dbReference>
<dbReference type="InterPro" id="IPR017930">
    <property type="entry name" value="Myb_dom"/>
</dbReference>
<dbReference type="GO" id="GO:0003700">
    <property type="term" value="F:DNA-binding transcription factor activity"/>
    <property type="evidence" value="ECO:0000318"/>
    <property type="project" value="GO_Central"/>
</dbReference>
<feature type="domain" description="Myb-like" evidence="9">
    <location>
        <begin position="24"/>
        <end position="76"/>
    </location>
</feature>
<comment type="subcellular location">
    <subcellularLocation>
        <location evidence="1">Nucleus</location>
    </subcellularLocation>
</comment>
<evidence type="ECO:0000259" key="9">
    <source>
        <dbReference type="PROSITE" id="PS50090"/>
    </source>
</evidence>
<feature type="compositionally biased region" description="Low complexity" evidence="8">
    <location>
        <begin position="151"/>
        <end position="174"/>
    </location>
</feature>
<feature type="region of interest" description="Disordered" evidence="8">
    <location>
        <begin position="1"/>
        <end position="31"/>
    </location>
</feature>
<sequence>MTPNTPVGTMGNGGCSGGSGNGGESGLKKGPWTASEDAILMEYVRKNGEGNWNAVQRNSGLNRCGKSCRLRWANHLRPNLKKGAFSSEEERLILQLHAKYGNKWARMAAQLPGRTDNEIKNYWNTRVKRRQRQGLPLYPLDIRPMSAQSQPTTPTSPLPTTMPMTPTSTPTTPTGGAASSIFQFHSPTTMHSHSPLSSPHQHEPHTFTSFPLNPPNSFTFHRPPPILAAPVRFKHFRTNNNHHSAVNFSHHHPTLMVHSPPPQQLSRVDSFQFPAMTLATTSSSSPHILHNAHSGMVISNCVGGLKQDLPSSTQFHQMNVPHTGLTFNDEKIGNGMSFSSAGLLEDLLDEAQVLACDANSNNPKLSPSSSLVSPEEQRLFDGFQKFAQDSNTCLFLNTKAKEEGEEHGSCGSEDWSKLLNAAMPSNMHLPQWYTNNNVNKEEHQQISSYGSSGQTNSPSILPIEHHHHHHHNDNIVVGGLDVQHIAALFPVSTTEPQDQSTRTNNNNTSCPWDNLPGIC</sequence>
<dbReference type="AlphaFoldDB" id="A0A0A0L7M0"/>
<dbReference type="GO" id="GO:0045893">
    <property type="term" value="P:positive regulation of DNA-templated transcription"/>
    <property type="evidence" value="ECO:0007669"/>
    <property type="project" value="UniProtKB-ARBA"/>
</dbReference>
<dbReference type="GO" id="GO:0048235">
    <property type="term" value="P:pollen sperm cell differentiation"/>
    <property type="evidence" value="ECO:0007669"/>
    <property type="project" value="UniProtKB-ARBA"/>
</dbReference>